<dbReference type="EMBL" id="SBLB01000005">
    <property type="protein sequence ID" value="RYC68727.1"/>
    <property type="molecule type" value="Genomic_DNA"/>
</dbReference>
<reference evidence="2 3" key="1">
    <citation type="submission" date="2019-01" db="EMBL/GenBank/DDBJ databases">
        <title>Spirosoma flava sp. nov., a propanil-degrading bacterium isolated from herbicide-contaminated soil.</title>
        <authorList>
            <person name="Zhang L."/>
            <person name="Jiang J.-D."/>
        </authorList>
    </citation>
    <scope>NUCLEOTIDE SEQUENCE [LARGE SCALE GENOMIC DNA]</scope>
    <source>
        <strain evidence="2 3">TY50</strain>
    </source>
</reference>
<gene>
    <name evidence="2" type="ORF">EQG79_20200</name>
</gene>
<evidence type="ECO:0000313" key="2">
    <source>
        <dbReference type="EMBL" id="RYC68727.1"/>
    </source>
</evidence>
<keyword evidence="1" id="KW-0472">Membrane</keyword>
<name>A0A4Q2UH75_9BACT</name>
<keyword evidence="1" id="KW-1133">Transmembrane helix</keyword>
<keyword evidence="1" id="KW-0812">Transmembrane</keyword>
<evidence type="ECO:0000256" key="1">
    <source>
        <dbReference type="SAM" id="Phobius"/>
    </source>
</evidence>
<sequence length="256" mass="28880">MLFPDTAAHFSPFQVQDVAIFTTETTGSGPTAVSRDSAVYTLVSFGIDSAQLLQVPVRLINATDCTTLFTQTDTVFLKSKLKASRPASLTLASSTRLAPLRQQFNYPVLGLVLAMTGLAGLLLYALFRQPIERQYRLYRLNRRHLRFLRDYNRLSRNIMPITAADSANQAIVLWKTYLTTLEQRPYESMTTSEIAEQIANERVTEALREADRMIYGGAFSSQSQPALQVLSDIATQAYYRRRITLQYHNLVTQPLT</sequence>
<accession>A0A4Q2UH75</accession>
<dbReference type="Proteomes" id="UP000290407">
    <property type="component" value="Unassembled WGS sequence"/>
</dbReference>
<evidence type="ECO:0000313" key="3">
    <source>
        <dbReference type="Proteomes" id="UP000290407"/>
    </source>
</evidence>
<dbReference type="AlphaFoldDB" id="A0A4Q2UH75"/>
<comment type="caution">
    <text evidence="2">The sequence shown here is derived from an EMBL/GenBank/DDBJ whole genome shotgun (WGS) entry which is preliminary data.</text>
</comment>
<organism evidence="2 3">
    <name type="scientific">Spirosoma sordidisoli</name>
    <dbReference type="NCBI Taxonomy" id="2502893"/>
    <lineage>
        <taxon>Bacteria</taxon>
        <taxon>Pseudomonadati</taxon>
        <taxon>Bacteroidota</taxon>
        <taxon>Cytophagia</taxon>
        <taxon>Cytophagales</taxon>
        <taxon>Cytophagaceae</taxon>
        <taxon>Spirosoma</taxon>
    </lineage>
</organism>
<keyword evidence="3" id="KW-1185">Reference proteome</keyword>
<feature type="transmembrane region" description="Helical" evidence="1">
    <location>
        <begin position="104"/>
        <end position="127"/>
    </location>
</feature>
<protein>
    <submittedName>
        <fullName evidence="2">Uncharacterized protein</fullName>
    </submittedName>
</protein>
<proteinExistence type="predicted"/>